<evidence type="ECO:0000256" key="8">
    <source>
        <dbReference type="ARBA" id="ARBA00023004"/>
    </source>
</evidence>
<dbReference type="InterPro" id="IPR042493">
    <property type="entry name" value="XPD_DNA_FeS"/>
</dbReference>
<dbReference type="SMART" id="SM00491">
    <property type="entry name" value="HELICc2"/>
    <property type="match status" value="1"/>
</dbReference>
<dbReference type="InterPro" id="IPR027417">
    <property type="entry name" value="P-loop_NTPase"/>
</dbReference>
<evidence type="ECO:0000313" key="15">
    <source>
        <dbReference type="EMBL" id="SHI17143.1"/>
    </source>
</evidence>
<keyword evidence="10" id="KW-0238">DNA-binding</keyword>
<keyword evidence="7" id="KW-0067">ATP-binding</keyword>
<dbReference type="GO" id="GO:0006281">
    <property type="term" value="P:DNA repair"/>
    <property type="evidence" value="ECO:0007669"/>
    <property type="project" value="UniProtKB-KW"/>
</dbReference>
<proteinExistence type="inferred from homology"/>
<keyword evidence="1" id="KW-0004">4Fe-4S</keyword>
<feature type="domain" description="Helicase ATP-binding" evidence="14">
    <location>
        <begin position="181"/>
        <end position="474"/>
    </location>
</feature>
<keyword evidence="16" id="KW-1185">Reference proteome</keyword>
<evidence type="ECO:0000256" key="13">
    <source>
        <dbReference type="ARBA" id="ARBA00038058"/>
    </source>
</evidence>
<dbReference type="GO" id="GO:0043139">
    <property type="term" value="F:5'-3' DNA helicase activity"/>
    <property type="evidence" value="ECO:0007669"/>
    <property type="project" value="UniProtKB-EC"/>
</dbReference>
<comment type="similarity">
    <text evidence="13">Belongs to the helicase family. DinG subfamily.</text>
</comment>
<keyword evidence="6 15" id="KW-0347">Helicase</keyword>
<dbReference type="PANTHER" id="PTHR11472">
    <property type="entry name" value="DNA REPAIR DEAD HELICASE RAD3/XP-D SUBFAMILY MEMBER"/>
    <property type="match status" value="1"/>
</dbReference>
<keyword evidence="12" id="KW-0413">Isomerase</keyword>
<evidence type="ECO:0000256" key="5">
    <source>
        <dbReference type="ARBA" id="ARBA00022801"/>
    </source>
</evidence>
<dbReference type="GO" id="GO:0051539">
    <property type="term" value="F:4 iron, 4 sulfur cluster binding"/>
    <property type="evidence" value="ECO:0007669"/>
    <property type="project" value="UniProtKB-KW"/>
</dbReference>
<name>A0A1M5YZT2_9FIRM</name>
<dbReference type="AlphaFoldDB" id="A0A1M5YZT2"/>
<dbReference type="InterPro" id="IPR045028">
    <property type="entry name" value="DinG/Rad3-like"/>
</dbReference>
<keyword evidence="2" id="KW-0479">Metal-binding</keyword>
<dbReference type="STRING" id="1123281.SAMN02745180_02566"/>
<dbReference type="Gene3D" id="3.40.50.300">
    <property type="entry name" value="P-loop containing nucleotide triphosphate hydrolases"/>
    <property type="match status" value="2"/>
</dbReference>
<evidence type="ECO:0000256" key="1">
    <source>
        <dbReference type="ARBA" id="ARBA00022485"/>
    </source>
</evidence>
<dbReference type="SUPFAM" id="SSF52540">
    <property type="entry name" value="P-loop containing nucleoside triphosphate hydrolases"/>
    <property type="match status" value="2"/>
</dbReference>
<sequence>MKKEIKVSVRNLVEFVLRSGDLDTSFMGSSRAVEGTRAHTKIQNSYGDEYNKEVTLKQSFQYEDFNITVEGRADGIFKENEKTVIDEIKTTTTALDSIDEDYNEMHWAQGKCYAYIYGKLNHLDDLDVNLTYYHLDTEEMKKFRRSFFIEELESFFYFLIDRYLKWIRLTLDWTNTRDDSIRKLNFPYDVYRKGQRELAVATYNTILDEKNLFVQAPTGIGKTISTLFPSIKSLGEGIGYKIFYLTAKTITRQVALDSIENMKSKGLRIKTIVLTAKEKICLNDEVNCDPNCCSYAKGHYDRVNEAIMEILENKDIITRELVEYYAKMYNVCPFELSLDLCIFADCIICDYNYVFDPMVSLKRFFQEEREDFIFLVDEAHNLVDRARDMYSIEIYKKPFLEYKKYFKESERGLSKAFGKINSFMLGTKKWYNDENYFVRKEGIDEIILLIERLMKKLEPWLLENKEDEKYKEILDVYFSLVGFVKIWDIYDEKFITYGEKVDEDIKLKLFCLDPSHLLSETLKKGRSAVFFSATLTPLEYFKEILGGAEEDYTMKIPSPFDEKNLSLSIAEHISTRYKDRGNSYLDIAKYIETVAEGKKGNYFVFFPSYVYMEKVYEIFKERNENINTIIQSSSMEESEKEDFLKEFQDDNKTRVAFAVLGGIFSEGIDLTGDKLIGAIIVGVGLPQICLERNIIRNYFDEKNKLGYEYAYMYPGMNKVLQAAGRVIRTEKDKGVVLLIDDRFTTYKYKKLFPKEWMIYKKARNLENLKRRIEEFWE</sequence>
<organism evidence="15 16">
    <name type="scientific">Sporanaerobacter acetigenes DSM 13106</name>
    <dbReference type="NCBI Taxonomy" id="1123281"/>
    <lineage>
        <taxon>Bacteria</taxon>
        <taxon>Bacillati</taxon>
        <taxon>Bacillota</taxon>
        <taxon>Tissierellia</taxon>
        <taxon>Tissierellales</taxon>
        <taxon>Sporanaerobacteraceae</taxon>
        <taxon>Sporanaerobacter</taxon>
    </lineage>
</organism>
<dbReference type="InterPro" id="IPR010614">
    <property type="entry name" value="RAD3-like_helicase_DEAD"/>
</dbReference>
<dbReference type="SMART" id="SM00488">
    <property type="entry name" value="DEXDc2"/>
    <property type="match status" value="1"/>
</dbReference>
<evidence type="ECO:0000256" key="3">
    <source>
        <dbReference type="ARBA" id="ARBA00022741"/>
    </source>
</evidence>
<dbReference type="GO" id="GO:0003677">
    <property type="term" value="F:DNA binding"/>
    <property type="evidence" value="ECO:0007669"/>
    <property type="project" value="UniProtKB-KW"/>
</dbReference>
<evidence type="ECO:0000256" key="7">
    <source>
        <dbReference type="ARBA" id="ARBA00022840"/>
    </source>
</evidence>
<dbReference type="GO" id="GO:0016818">
    <property type="term" value="F:hydrolase activity, acting on acid anhydrides, in phosphorus-containing anhydrides"/>
    <property type="evidence" value="ECO:0007669"/>
    <property type="project" value="InterPro"/>
</dbReference>
<dbReference type="InterPro" id="IPR006555">
    <property type="entry name" value="ATP-dep_Helicase_C"/>
</dbReference>
<dbReference type="GO" id="GO:0005524">
    <property type="term" value="F:ATP binding"/>
    <property type="evidence" value="ECO:0007669"/>
    <property type="project" value="UniProtKB-KW"/>
</dbReference>
<keyword evidence="5" id="KW-0378">Hydrolase</keyword>
<dbReference type="InterPro" id="IPR014013">
    <property type="entry name" value="Helic_SF1/SF2_ATP-bd_DinG/Rad3"/>
</dbReference>
<dbReference type="Gene3D" id="3.90.320.10">
    <property type="match status" value="1"/>
</dbReference>
<protein>
    <submittedName>
        <fullName evidence="15">Rad3-related DNA helicase</fullName>
    </submittedName>
</protein>
<keyword evidence="4" id="KW-0227">DNA damage</keyword>
<dbReference type="EMBL" id="FQXR01000017">
    <property type="protein sequence ID" value="SHI17143.1"/>
    <property type="molecule type" value="Genomic_DNA"/>
</dbReference>
<evidence type="ECO:0000313" key="16">
    <source>
        <dbReference type="Proteomes" id="UP000184389"/>
    </source>
</evidence>
<dbReference type="OrthoDB" id="9765586at2"/>
<evidence type="ECO:0000256" key="4">
    <source>
        <dbReference type="ARBA" id="ARBA00022763"/>
    </source>
</evidence>
<dbReference type="InterPro" id="IPR006554">
    <property type="entry name" value="Helicase-like_DEXD_c2"/>
</dbReference>
<dbReference type="PROSITE" id="PS51193">
    <property type="entry name" value="HELICASE_ATP_BIND_2"/>
    <property type="match status" value="1"/>
</dbReference>
<reference evidence="15 16" key="1">
    <citation type="submission" date="2016-11" db="EMBL/GenBank/DDBJ databases">
        <authorList>
            <person name="Jaros S."/>
            <person name="Januszkiewicz K."/>
            <person name="Wedrychowicz H."/>
        </authorList>
    </citation>
    <scope>NUCLEOTIDE SEQUENCE [LARGE SCALE GENOMIC DNA]</scope>
    <source>
        <strain evidence="15 16">DSM 13106</strain>
    </source>
</reference>
<evidence type="ECO:0000256" key="11">
    <source>
        <dbReference type="ARBA" id="ARBA00023204"/>
    </source>
</evidence>
<evidence type="ECO:0000256" key="12">
    <source>
        <dbReference type="ARBA" id="ARBA00023235"/>
    </source>
</evidence>
<keyword evidence="8" id="KW-0408">Iron</keyword>
<dbReference type="Pfam" id="PF06733">
    <property type="entry name" value="DEAD_2"/>
    <property type="match status" value="1"/>
</dbReference>
<evidence type="ECO:0000256" key="9">
    <source>
        <dbReference type="ARBA" id="ARBA00023014"/>
    </source>
</evidence>
<accession>A0A1M5YZT2</accession>
<gene>
    <name evidence="15" type="ORF">SAMN02745180_02566</name>
</gene>
<dbReference type="Gene3D" id="1.10.30.20">
    <property type="entry name" value="Bacterial XPD DNA helicase, FeS cluster domain"/>
    <property type="match status" value="1"/>
</dbReference>
<dbReference type="RefSeq" id="WP_072745189.1">
    <property type="nucleotide sequence ID" value="NZ_FQXR01000017.1"/>
</dbReference>
<dbReference type="InterPro" id="IPR011604">
    <property type="entry name" value="PDDEXK-like_dom_sf"/>
</dbReference>
<dbReference type="Pfam" id="PF13307">
    <property type="entry name" value="Helicase_C_2"/>
    <property type="match status" value="1"/>
</dbReference>
<dbReference type="GO" id="GO:0046872">
    <property type="term" value="F:metal ion binding"/>
    <property type="evidence" value="ECO:0007669"/>
    <property type="project" value="UniProtKB-KW"/>
</dbReference>
<dbReference type="Gene3D" id="1.10.275.40">
    <property type="match status" value="1"/>
</dbReference>
<evidence type="ECO:0000256" key="2">
    <source>
        <dbReference type="ARBA" id="ARBA00022723"/>
    </source>
</evidence>
<keyword evidence="11" id="KW-0234">DNA repair</keyword>
<evidence type="ECO:0000256" key="6">
    <source>
        <dbReference type="ARBA" id="ARBA00022806"/>
    </source>
</evidence>
<evidence type="ECO:0000256" key="10">
    <source>
        <dbReference type="ARBA" id="ARBA00023125"/>
    </source>
</evidence>
<keyword evidence="3" id="KW-0547">Nucleotide-binding</keyword>
<evidence type="ECO:0000259" key="14">
    <source>
        <dbReference type="PROSITE" id="PS51193"/>
    </source>
</evidence>
<dbReference type="PANTHER" id="PTHR11472:SF34">
    <property type="entry name" value="REGULATOR OF TELOMERE ELONGATION HELICASE 1"/>
    <property type="match status" value="1"/>
</dbReference>
<dbReference type="Proteomes" id="UP000184389">
    <property type="component" value="Unassembled WGS sequence"/>
</dbReference>
<keyword evidence="9" id="KW-0411">Iron-sulfur</keyword>